<evidence type="ECO:0000259" key="9">
    <source>
        <dbReference type="PROSITE" id="PS50110"/>
    </source>
</evidence>
<dbReference type="InterPro" id="IPR004358">
    <property type="entry name" value="Sig_transdc_His_kin-like_C"/>
</dbReference>
<evidence type="ECO:0000256" key="6">
    <source>
        <dbReference type="PROSITE-ProRule" id="PRU00169"/>
    </source>
</evidence>
<dbReference type="Pfam" id="PF00072">
    <property type="entry name" value="Response_reg"/>
    <property type="match status" value="1"/>
</dbReference>
<keyword evidence="5" id="KW-0902">Two-component regulatory system</keyword>
<dbReference type="RefSeq" id="WP_323304491.1">
    <property type="nucleotide sequence ID" value="NZ_JAYGHX010000002.1"/>
</dbReference>
<dbReference type="EC" id="2.7.13.3" evidence="2"/>
<evidence type="ECO:0000259" key="8">
    <source>
        <dbReference type="PROSITE" id="PS50109"/>
    </source>
</evidence>
<feature type="domain" description="Histidine kinase" evidence="8">
    <location>
        <begin position="173"/>
        <end position="393"/>
    </location>
</feature>
<evidence type="ECO:0000256" key="4">
    <source>
        <dbReference type="ARBA" id="ARBA00022777"/>
    </source>
</evidence>
<protein>
    <recommendedName>
        <fullName evidence="2">histidine kinase</fullName>
        <ecNumber evidence="2">2.7.13.3</ecNumber>
    </recommendedName>
</protein>
<reference evidence="11 12" key="1">
    <citation type="submission" date="2023-12" db="EMBL/GenBank/DDBJ databases">
        <title>Baltic Sea Cyanobacteria.</title>
        <authorList>
            <person name="Delbaje E."/>
            <person name="Fewer D.P."/>
            <person name="Shishido T.K."/>
        </authorList>
    </citation>
    <scope>NUCLEOTIDE SEQUENCE [LARGE SCALE GENOMIC DNA]</scope>
    <source>
        <strain evidence="11 12">UHCC 0139</strain>
    </source>
</reference>
<dbReference type="PANTHER" id="PTHR45339:SF1">
    <property type="entry name" value="HYBRID SIGNAL TRANSDUCTION HISTIDINE KINASE J"/>
    <property type="match status" value="1"/>
</dbReference>
<dbReference type="InterPro" id="IPR003661">
    <property type="entry name" value="HisK_dim/P_dom"/>
</dbReference>
<dbReference type="InterPro" id="IPR003594">
    <property type="entry name" value="HATPase_dom"/>
</dbReference>
<keyword evidence="4" id="KW-0418">Kinase</keyword>
<keyword evidence="7" id="KW-0175">Coiled coil</keyword>
<evidence type="ECO:0000256" key="5">
    <source>
        <dbReference type="ARBA" id="ARBA00023012"/>
    </source>
</evidence>
<feature type="domain" description="Response regulatory" evidence="9">
    <location>
        <begin position="415"/>
        <end position="530"/>
    </location>
</feature>
<keyword evidence="11" id="KW-0067">ATP-binding</keyword>
<keyword evidence="11" id="KW-0547">Nucleotide-binding</keyword>
<dbReference type="InterPro" id="IPR036890">
    <property type="entry name" value="HATPase_C_sf"/>
</dbReference>
<dbReference type="Gene3D" id="3.30.450.20">
    <property type="entry name" value="PAS domain"/>
    <property type="match status" value="1"/>
</dbReference>
<dbReference type="Gene3D" id="1.10.287.130">
    <property type="match status" value="1"/>
</dbReference>
<dbReference type="CDD" id="cd17546">
    <property type="entry name" value="REC_hyHK_CKI1_RcsC-like"/>
    <property type="match status" value="1"/>
</dbReference>
<dbReference type="InterPro" id="IPR005467">
    <property type="entry name" value="His_kinase_dom"/>
</dbReference>
<dbReference type="SUPFAM" id="SSF52172">
    <property type="entry name" value="CheY-like"/>
    <property type="match status" value="1"/>
</dbReference>
<dbReference type="SUPFAM" id="SSF55874">
    <property type="entry name" value="ATPase domain of HSP90 chaperone/DNA topoisomerase II/histidine kinase"/>
    <property type="match status" value="1"/>
</dbReference>
<gene>
    <name evidence="11" type="ORF">VB738_03820</name>
</gene>
<dbReference type="SMART" id="SM00388">
    <property type="entry name" value="HisKA"/>
    <property type="match status" value="1"/>
</dbReference>
<dbReference type="PROSITE" id="PS50109">
    <property type="entry name" value="HIS_KIN"/>
    <property type="match status" value="1"/>
</dbReference>
<feature type="domain" description="PAS" evidence="10">
    <location>
        <begin position="13"/>
        <end position="60"/>
    </location>
</feature>
<proteinExistence type="predicted"/>
<evidence type="ECO:0000256" key="3">
    <source>
        <dbReference type="ARBA" id="ARBA00022553"/>
    </source>
</evidence>
<feature type="coiled-coil region" evidence="7">
    <location>
        <begin position="128"/>
        <end position="159"/>
    </location>
</feature>
<dbReference type="InterPro" id="IPR036097">
    <property type="entry name" value="HisK_dim/P_sf"/>
</dbReference>
<dbReference type="PROSITE" id="PS50112">
    <property type="entry name" value="PAS"/>
    <property type="match status" value="1"/>
</dbReference>
<evidence type="ECO:0000256" key="1">
    <source>
        <dbReference type="ARBA" id="ARBA00000085"/>
    </source>
</evidence>
<dbReference type="SUPFAM" id="SSF47384">
    <property type="entry name" value="Homodimeric domain of signal transducing histidine kinase"/>
    <property type="match status" value="1"/>
</dbReference>
<dbReference type="PANTHER" id="PTHR45339">
    <property type="entry name" value="HYBRID SIGNAL TRANSDUCTION HISTIDINE KINASE J"/>
    <property type="match status" value="1"/>
</dbReference>
<dbReference type="GO" id="GO:0005524">
    <property type="term" value="F:ATP binding"/>
    <property type="evidence" value="ECO:0007669"/>
    <property type="project" value="UniProtKB-KW"/>
</dbReference>
<dbReference type="Gene3D" id="3.40.50.2300">
    <property type="match status" value="1"/>
</dbReference>
<dbReference type="InterPro" id="IPR000014">
    <property type="entry name" value="PAS"/>
</dbReference>
<comment type="catalytic activity">
    <reaction evidence="1">
        <text>ATP + protein L-histidine = ADP + protein N-phospho-L-histidine.</text>
        <dbReference type="EC" id="2.7.13.3"/>
    </reaction>
</comment>
<sequence length="541" mass="60109">MPDLELVAQLRTTLGRLEAALGAVEEALAFTDLDGIVEWTNTSFDRFVGLSRLQCLGRTLSGILPDRQGRDPAELRPDQPFWRQASQGTTTWELTSTPPRRVIEVSWATVNVPSKPSLVFTFRDQSAIVQAQDKLIDARDQLEQQVAQRTHELRQARDEALAASQSKTRFLATMSHEIRTPLNAVIGMSDLLLASPMDGRFKEMIQTIHESGDYLLNLVNDILDISQIETGRLALNPRTFDLHSLLDDVLNLFQHQASIRQLDLQLCLSPDSPRWLIGDDLKLRQILFNLLGNACKYTNQGEIRLVVEATRLSSERVDLMLRVSDTGIGIAAAALPFIFEEFVGHANPEQTNQSAGLGLAICARLCQLMAGEISVDSSLGRGSCFSVRLPFAVASKSQKRSTEPSPSSSFDSGLKILVADDNRVNQRVLELMLARLTLSAQLVGDGYTALQSIRSEPIDLVFMDVEMPHLDGISAARQLRREGYSDVYIIALTAYSFSSHRQECEAAGMNDFLSKPLRFVDLCAALDRFQAWRRTKPILPS</sequence>
<dbReference type="SUPFAM" id="SSF55785">
    <property type="entry name" value="PYP-like sensor domain (PAS domain)"/>
    <property type="match status" value="1"/>
</dbReference>
<evidence type="ECO:0000313" key="12">
    <source>
        <dbReference type="Proteomes" id="UP001304461"/>
    </source>
</evidence>
<evidence type="ECO:0000313" key="11">
    <source>
        <dbReference type="EMBL" id="MEA5390384.1"/>
    </source>
</evidence>
<keyword evidence="3 6" id="KW-0597">Phosphoprotein</keyword>
<accession>A0ABU5RRM2</accession>
<dbReference type="InterPro" id="IPR011006">
    <property type="entry name" value="CheY-like_superfamily"/>
</dbReference>
<dbReference type="SMART" id="SM00387">
    <property type="entry name" value="HATPase_c"/>
    <property type="match status" value="1"/>
</dbReference>
<dbReference type="Proteomes" id="UP001304461">
    <property type="component" value="Unassembled WGS sequence"/>
</dbReference>
<feature type="modified residue" description="4-aspartylphosphate" evidence="6">
    <location>
        <position position="464"/>
    </location>
</feature>
<evidence type="ECO:0000259" key="10">
    <source>
        <dbReference type="PROSITE" id="PS50112"/>
    </source>
</evidence>
<organism evidence="11 12">
    <name type="scientific">Cyanobium gracile UHCC 0139</name>
    <dbReference type="NCBI Taxonomy" id="3110308"/>
    <lineage>
        <taxon>Bacteria</taxon>
        <taxon>Bacillati</taxon>
        <taxon>Cyanobacteriota</taxon>
        <taxon>Cyanophyceae</taxon>
        <taxon>Synechococcales</taxon>
        <taxon>Prochlorococcaceae</taxon>
        <taxon>Cyanobium</taxon>
    </lineage>
</organism>
<evidence type="ECO:0000256" key="2">
    <source>
        <dbReference type="ARBA" id="ARBA00012438"/>
    </source>
</evidence>
<dbReference type="InterPro" id="IPR035965">
    <property type="entry name" value="PAS-like_dom_sf"/>
</dbReference>
<dbReference type="Pfam" id="PF02518">
    <property type="entry name" value="HATPase_c"/>
    <property type="match status" value="1"/>
</dbReference>
<dbReference type="PROSITE" id="PS50110">
    <property type="entry name" value="RESPONSE_REGULATORY"/>
    <property type="match status" value="1"/>
</dbReference>
<dbReference type="CDD" id="cd00082">
    <property type="entry name" value="HisKA"/>
    <property type="match status" value="1"/>
</dbReference>
<name>A0ABU5RRM2_9CYAN</name>
<dbReference type="PRINTS" id="PR00344">
    <property type="entry name" value="BCTRLSENSOR"/>
</dbReference>
<dbReference type="CDD" id="cd16922">
    <property type="entry name" value="HATPase_EvgS-ArcB-TorS-like"/>
    <property type="match status" value="1"/>
</dbReference>
<keyword evidence="12" id="KW-1185">Reference proteome</keyword>
<dbReference type="SMART" id="SM00448">
    <property type="entry name" value="REC"/>
    <property type="match status" value="1"/>
</dbReference>
<dbReference type="InterPro" id="IPR001789">
    <property type="entry name" value="Sig_transdc_resp-reg_receiver"/>
</dbReference>
<keyword evidence="4" id="KW-0808">Transferase</keyword>
<dbReference type="Pfam" id="PF00512">
    <property type="entry name" value="HisKA"/>
    <property type="match status" value="1"/>
</dbReference>
<evidence type="ECO:0000256" key="7">
    <source>
        <dbReference type="SAM" id="Coils"/>
    </source>
</evidence>
<dbReference type="EMBL" id="JAYGHX010000002">
    <property type="protein sequence ID" value="MEA5390384.1"/>
    <property type="molecule type" value="Genomic_DNA"/>
</dbReference>
<comment type="caution">
    <text evidence="11">The sequence shown here is derived from an EMBL/GenBank/DDBJ whole genome shotgun (WGS) entry which is preliminary data.</text>
</comment>
<dbReference type="Gene3D" id="3.30.565.10">
    <property type="entry name" value="Histidine kinase-like ATPase, C-terminal domain"/>
    <property type="match status" value="1"/>
</dbReference>